<evidence type="ECO:0000313" key="1">
    <source>
        <dbReference type="EMBL" id="CAD9696851.1"/>
    </source>
</evidence>
<proteinExistence type="predicted"/>
<organism evidence="2">
    <name type="scientific">Mucochytrium quahogii</name>
    <dbReference type="NCBI Taxonomy" id="96639"/>
    <lineage>
        <taxon>Eukaryota</taxon>
        <taxon>Sar</taxon>
        <taxon>Stramenopiles</taxon>
        <taxon>Bigyra</taxon>
        <taxon>Labyrinthulomycetes</taxon>
        <taxon>Thraustochytrida</taxon>
        <taxon>Thraustochytriidae</taxon>
        <taxon>Mucochytrium</taxon>
    </lineage>
</organism>
<gene>
    <name evidence="1" type="ORF">QSP1433_LOCUS12994</name>
    <name evidence="2" type="ORF">QSP1433_LOCUS13001</name>
</gene>
<accession>A0A7S2WML3</accession>
<dbReference type="EMBL" id="HBHK01020488">
    <property type="protein sequence ID" value="CAD9696874.1"/>
    <property type="molecule type" value="Transcribed_RNA"/>
</dbReference>
<dbReference type="AlphaFoldDB" id="A0A7S2WML3"/>
<name>A0A7S2WML3_9STRA</name>
<reference evidence="2" key="1">
    <citation type="submission" date="2021-01" db="EMBL/GenBank/DDBJ databases">
        <authorList>
            <person name="Corre E."/>
            <person name="Pelletier E."/>
            <person name="Niang G."/>
            <person name="Scheremetjew M."/>
            <person name="Finn R."/>
            <person name="Kale V."/>
            <person name="Holt S."/>
            <person name="Cochrane G."/>
            <person name="Meng A."/>
            <person name="Brown T."/>
            <person name="Cohen L."/>
        </authorList>
    </citation>
    <scope>NUCLEOTIDE SEQUENCE</scope>
    <source>
        <strain evidence="2">NY070348D</strain>
    </source>
</reference>
<protein>
    <submittedName>
        <fullName evidence="2">Uncharacterized protein</fullName>
    </submittedName>
</protein>
<sequence>MGDKFLPSFVDDEEASTDEDEAVLWRVSRMEQSSRTILEEGSGRFSAGTNSPSRMNSEATLVTCASVTKGDEGSEDAESEVEELKLKHALPGVVQLPEEMWEELVEICTDCWRKGCASKKSDNIALFAEVGDSFGCLPLGPREDPDVAFNQLMKDIKRETVLVNEIEYSGAASFDKLYVALEDIVRAHNPDETGVRLENRVQRILRGCNRTVSGYDSYEIVSSLMGKAESPKALVTPAMMDNSPIRMVTEDDSVLVVSSVNVYKVSRELEDGSLATVVMFKTELTERIELDSWHSVRWMSLKPFDKAEECMNPIVLFRDRTFASLLKQTSSSEMSSEAEKESIKAILALFMEAKTSLDRAIEQSIKSVKHTASTEYQRGRQDALSERRRSMLSLAAKALEKVENSPSPV</sequence>
<dbReference type="EMBL" id="HBHK01020477">
    <property type="protein sequence ID" value="CAD9696851.1"/>
    <property type="molecule type" value="Transcribed_RNA"/>
</dbReference>
<evidence type="ECO:0000313" key="2">
    <source>
        <dbReference type="EMBL" id="CAD9696874.1"/>
    </source>
</evidence>